<dbReference type="RefSeq" id="WP_284256180.1">
    <property type="nucleotide sequence ID" value="NZ_BSOS01000006.1"/>
</dbReference>
<dbReference type="InterPro" id="IPR050741">
    <property type="entry name" value="Acyl-CoA_dehydrogenase"/>
</dbReference>
<keyword evidence="4 7" id="KW-0285">Flavoprotein</keyword>
<keyword evidence="6 7" id="KW-0560">Oxidoreductase</keyword>
<feature type="domain" description="Acyl-CoA dehydrogenase/oxidase C-terminal" evidence="8">
    <location>
        <begin position="240"/>
        <end position="388"/>
    </location>
</feature>
<dbReference type="InterPro" id="IPR013786">
    <property type="entry name" value="AcylCoA_DH/ox_N"/>
</dbReference>
<dbReference type="EMBL" id="BSOS01000006">
    <property type="protein sequence ID" value="GLR65669.1"/>
    <property type="molecule type" value="Genomic_DNA"/>
</dbReference>
<evidence type="ECO:0000256" key="7">
    <source>
        <dbReference type="RuleBase" id="RU362125"/>
    </source>
</evidence>
<dbReference type="InterPro" id="IPR006091">
    <property type="entry name" value="Acyl-CoA_Oxase/DH_mid-dom"/>
</dbReference>
<dbReference type="Gene3D" id="2.40.110.10">
    <property type="entry name" value="Butyryl-CoA Dehydrogenase, subunit A, domain 2"/>
    <property type="match status" value="1"/>
</dbReference>
<dbReference type="InterPro" id="IPR036250">
    <property type="entry name" value="AcylCo_DH-like_C"/>
</dbReference>
<reference evidence="12" key="1">
    <citation type="journal article" date="2019" name="Int. J. Syst. Evol. Microbiol.">
        <title>The Global Catalogue of Microorganisms (GCM) 10K type strain sequencing project: providing services to taxonomists for standard genome sequencing and annotation.</title>
        <authorList>
            <consortium name="The Broad Institute Genomics Platform"/>
            <consortium name="The Broad Institute Genome Sequencing Center for Infectious Disease"/>
            <person name="Wu L."/>
            <person name="Ma J."/>
        </authorList>
    </citation>
    <scope>NUCLEOTIDE SEQUENCE [LARGE SCALE GENOMIC DNA]</scope>
    <source>
        <strain evidence="12">NBRC 112502</strain>
    </source>
</reference>
<dbReference type="Pfam" id="PF00441">
    <property type="entry name" value="Acyl-CoA_dh_1"/>
    <property type="match status" value="1"/>
</dbReference>
<dbReference type="Pfam" id="PF02771">
    <property type="entry name" value="Acyl-CoA_dh_N"/>
    <property type="match status" value="1"/>
</dbReference>
<evidence type="ECO:0000313" key="12">
    <source>
        <dbReference type="Proteomes" id="UP001156641"/>
    </source>
</evidence>
<gene>
    <name evidence="11" type="ORF">GCM10010909_03470</name>
</gene>
<organism evidence="11 12">
    <name type="scientific">Acidocella aquatica</name>
    <dbReference type="NCBI Taxonomy" id="1922313"/>
    <lineage>
        <taxon>Bacteria</taxon>
        <taxon>Pseudomonadati</taxon>
        <taxon>Pseudomonadota</taxon>
        <taxon>Alphaproteobacteria</taxon>
        <taxon>Acetobacterales</taxon>
        <taxon>Acidocellaceae</taxon>
        <taxon>Acidocella</taxon>
    </lineage>
</organism>
<feature type="domain" description="Acyl-CoA dehydrogenase/oxidase N-terminal" evidence="10">
    <location>
        <begin position="6"/>
        <end position="123"/>
    </location>
</feature>
<comment type="cofactor">
    <cofactor evidence="1 7">
        <name>FAD</name>
        <dbReference type="ChEBI" id="CHEBI:57692"/>
    </cofactor>
</comment>
<dbReference type="SUPFAM" id="SSF47203">
    <property type="entry name" value="Acyl-CoA dehydrogenase C-terminal domain-like"/>
    <property type="match status" value="1"/>
</dbReference>
<dbReference type="Gene3D" id="1.10.540.10">
    <property type="entry name" value="Acyl-CoA dehydrogenase/oxidase, N-terminal domain"/>
    <property type="match status" value="1"/>
</dbReference>
<dbReference type="Gene3D" id="1.20.140.10">
    <property type="entry name" value="Butyryl-CoA Dehydrogenase, subunit A, domain 3"/>
    <property type="match status" value="1"/>
</dbReference>
<dbReference type="Pfam" id="PF02770">
    <property type="entry name" value="Acyl-CoA_dh_M"/>
    <property type="match status" value="1"/>
</dbReference>
<dbReference type="InterPro" id="IPR009100">
    <property type="entry name" value="AcylCoA_DH/oxidase_NM_dom_sf"/>
</dbReference>
<keyword evidence="5 7" id="KW-0274">FAD</keyword>
<evidence type="ECO:0000256" key="1">
    <source>
        <dbReference type="ARBA" id="ARBA00001974"/>
    </source>
</evidence>
<evidence type="ECO:0000259" key="10">
    <source>
        <dbReference type="Pfam" id="PF02771"/>
    </source>
</evidence>
<proteinExistence type="inferred from homology"/>
<accession>A0ABQ6A6C5</accession>
<evidence type="ECO:0000256" key="4">
    <source>
        <dbReference type="ARBA" id="ARBA00022630"/>
    </source>
</evidence>
<dbReference type="InterPro" id="IPR037069">
    <property type="entry name" value="AcylCoA_DH/ox_N_sf"/>
</dbReference>
<evidence type="ECO:0000256" key="2">
    <source>
        <dbReference type="ARBA" id="ARBA00009347"/>
    </source>
</evidence>
<dbReference type="Proteomes" id="UP001156641">
    <property type="component" value="Unassembled WGS sequence"/>
</dbReference>
<dbReference type="InterPro" id="IPR046373">
    <property type="entry name" value="Acyl-CoA_Oxase/DH_mid-dom_sf"/>
</dbReference>
<protein>
    <submittedName>
        <fullName evidence="11">Acyl-CoA dehydrogenase</fullName>
    </submittedName>
</protein>
<evidence type="ECO:0000256" key="3">
    <source>
        <dbReference type="ARBA" id="ARBA00011738"/>
    </source>
</evidence>
<name>A0ABQ6A6C5_9PROT</name>
<evidence type="ECO:0000256" key="6">
    <source>
        <dbReference type="ARBA" id="ARBA00023002"/>
    </source>
</evidence>
<keyword evidence="12" id="KW-1185">Reference proteome</keyword>
<evidence type="ECO:0000259" key="9">
    <source>
        <dbReference type="Pfam" id="PF02770"/>
    </source>
</evidence>
<dbReference type="InterPro" id="IPR009075">
    <property type="entry name" value="AcylCo_DH/oxidase_C"/>
</dbReference>
<dbReference type="SUPFAM" id="SSF56645">
    <property type="entry name" value="Acyl-CoA dehydrogenase NM domain-like"/>
    <property type="match status" value="1"/>
</dbReference>
<evidence type="ECO:0000256" key="5">
    <source>
        <dbReference type="ARBA" id="ARBA00022827"/>
    </source>
</evidence>
<comment type="similarity">
    <text evidence="2 7">Belongs to the acyl-CoA dehydrogenase family.</text>
</comment>
<sequence length="406" mass="44512">MTTNALVKELEDFMVSRVIPAEPTIHHQLAAAKNRWTYPQVMRELRAEAKARGLWLFPLPERLGGKGLSLTEYAPLAERMNWSNYGPDIFNCYSGTISNATILDQTASAELKDRYLSRLLAGDARSCISITERDVPSSDPTDLKFAVTRNGDDYVLNGVKSWATGAAMEECEFILLLGATAPEAARHARHSLILVPANAPGLTKGRIETVMGFDDAPYGHCDLIFDNVRVPVTNRLGNEGEGFALVQTTLGVGRIQLGMGCVGAAERALQEMCSWVETRVIGGRPLVERGVVMDAIARSRIEIDQARAFLVYTANLVQTQGIKAARSEVSQAKVLAPEMAVRVIDRAMQFHGGAGFSYDTPLAEMWAHQRTVRIGEGADEVHRELVGKFELTRQRAFRAASKPAAQ</sequence>
<feature type="domain" description="Acyl-CoA oxidase/dehydrogenase middle" evidence="9">
    <location>
        <begin position="127"/>
        <end position="228"/>
    </location>
</feature>
<evidence type="ECO:0000259" key="8">
    <source>
        <dbReference type="Pfam" id="PF00441"/>
    </source>
</evidence>
<evidence type="ECO:0000313" key="11">
    <source>
        <dbReference type="EMBL" id="GLR65669.1"/>
    </source>
</evidence>
<comment type="subunit">
    <text evidence="3">Homodimer.</text>
</comment>
<comment type="caution">
    <text evidence="11">The sequence shown here is derived from an EMBL/GenBank/DDBJ whole genome shotgun (WGS) entry which is preliminary data.</text>
</comment>
<dbReference type="PANTHER" id="PTHR48083:SF13">
    <property type="entry name" value="ACYL-COA DEHYDROGENASE FAMILY MEMBER 11"/>
    <property type="match status" value="1"/>
</dbReference>
<dbReference type="PANTHER" id="PTHR48083">
    <property type="entry name" value="MEDIUM-CHAIN SPECIFIC ACYL-COA DEHYDROGENASE, MITOCHONDRIAL-RELATED"/>
    <property type="match status" value="1"/>
</dbReference>